<keyword evidence="2" id="KW-0472">Membrane</keyword>
<gene>
    <name evidence="4" type="ORF">COV89_00225</name>
</gene>
<organism evidence="4 5">
    <name type="scientific">Candidatus Shapirobacteria bacterium CG11_big_fil_rev_8_21_14_0_20_40_12</name>
    <dbReference type="NCBI Taxonomy" id="1974889"/>
    <lineage>
        <taxon>Bacteria</taxon>
        <taxon>Candidatus Shapironibacteriota</taxon>
    </lineage>
</organism>
<evidence type="ECO:0000313" key="4">
    <source>
        <dbReference type="EMBL" id="PIQ70482.1"/>
    </source>
</evidence>
<evidence type="ECO:0000256" key="2">
    <source>
        <dbReference type="SAM" id="Phobius"/>
    </source>
</evidence>
<dbReference type="InterPro" id="IPR013783">
    <property type="entry name" value="Ig-like_fold"/>
</dbReference>
<name>A0A2H0KGV8_9BACT</name>
<dbReference type="SUPFAM" id="SSF49373">
    <property type="entry name" value="Invasin/intimin cell-adhesion fragments"/>
    <property type="match status" value="1"/>
</dbReference>
<evidence type="ECO:0000256" key="1">
    <source>
        <dbReference type="ARBA" id="ARBA00010116"/>
    </source>
</evidence>
<dbReference type="AlphaFoldDB" id="A0A2H0KGV8"/>
<evidence type="ECO:0000259" key="3">
    <source>
        <dbReference type="Pfam" id="PF02369"/>
    </source>
</evidence>
<dbReference type="Proteomes" id="UP000231371">
    <property type="component" value="Unassembled WGS sequence"/>
</dbReference>
<proteinExistence type="inferred from homology"/>
<protein>
    <recommendedName>
        <fullName evidence="3">Big-1 domain-containing protein</fullName>
    </recommendedName>
</protein>
<reference evidence="4 5" key="1">
    <citation type="submission" date="2017-09" db="EMBL/GenBank/DDBJ databases">
        <title>Depth-based differentiation of microbial function through sediment-hosted aquifers and enrichment of novel symbionts in the deep terrestrial subsurface.</title>
        <authorList>
            <person name="Probst A.J."/>
            <person name="Ladd B."/>
            <person name="Jarett J.K."/>
            <person name="Geller-Mcgrath D.E."/>
            <person name="Sieber C.M."/>
            <person name="Emerson J.B."/>
            <person name="Anantharaman K."/>
            <person name="Thomas B.C."/>
            <person name="Malmstrom R."/>
            <person name="Stieglmeier M."/>
            <person name="Klingl A."/>
            <person name="Woyke T."/>
            <person name="Ryan C.M."/>
            <person name="Banfield J.F."/>
        </authorList>
    </citation>
    <scope>NUCLEOTIDE SEQUENCE [LARGE SCALE GENOMIC DNA]</scope>
    <source>
        <strain evidence="4">CG11_big_fil_rev_8_21_14_0_20_40_12</strain>
    </source>
</reference>
<feature type="transmembrane region" description="Helical" evidence="2">
    <location>
        <begin position="6"/>
        <end position="25"/>
    </location>
</feature>
<accession>A0A2H0KGV8</accession>
<comment type="similarity">
    <text evidence="1">Belongs to the intimin/invasin family.</text>
</comment>
<keyword evidence="2" id="KW-1133">Transmembrane helix</keyword>
<dbReference type="EMBL" id="PCVI01000004">
    <property type="protein sequence ID" value="PIQ70482.1"/>
    <property type="molecule type" value="Genomic_DNA"/>
</dbReference>
<keyword evidence="2" id="KW-0812">Transmembrane</keyword>
<dbReference type="InterPro" id="IPR008964">
    <property type="entry name" value="Invasin/intimin_cell_adhesion"/>
</dbReference>
<sequence length="145" mass="15579">MKKEVVVYASLGFFLVAVVFVLFNLSMGRTNFFGRASTPGTISLPACRVFASPVISKSGGNDKIRVTAFILDDTGRGVTNKTVDFSCRDVSLCQTSQVVFSPVQPNTDNTGQAFYDVSSMSEGSFEVEARVGGLSVPQTVTVVFR</sequence>
<comment type="caution">
    <text evidence="4">The sequence shown here is derived from an EMBL/GenBank/DDBJ whole genome shotgun (WGS) entry which is preliminary data.</text>
</comment>
<dbReference type="Pfam" id="PF02369">
    <property type="entry name" value="Big_1"/>
    <property type="match status" value="1"/>
</dbReference>
<feature type="domain" description="Big-1" evidence="3">
    <location>
        <begin position="58"/>
        <end position="143"/>
    </location>
</feature>
<dbReference type="InterPro" id="IPR003344">
    <property type="entry name" value="Big_1_dom"/>
</dbReference>
<dbReference type="Gene3D" id="2.60.40.10">
    <property type="entry name" value="Immunoglobulins"/>
    <property type="match status" value="1"/>
</dbReference>
<evidence type="ECO:0000313" key="5">
    <source>
        <dbReference type="Proteomes" id="UP000231371"/>
    </source>
</evidence>